<accession>A0A396I1Q6</accession>
<evidence type="ECO:0000256" key="2">
    <source>
        <dbReference type="SAM" id="Phobius"/>
    </source>
</evidence>
<reference evidence="4" key="1">
    <citation type="journal article" date="2018" name="Nat. Plants">
        <title>Whole-genome landscape of Medicago truncatula symbiotic genes.</title>
        <authorList>
            <person name="Pecrix Y."/>
            <person name="Staton S.E."/>
            <person name="Sallet E."/>
            <person name="Lelandais-Briere C."/>
            <person name="Moreau S."/>
            <person name="Carrere S."/>
            <person name="Blein T."/>
            <person name="Jardinaud M.F."/>
            <person name="Latrasse D."/>
            <person name="Zouine M."/>
            <person name="Zahm M."/>
            <person name="Kreplak J."/>
            <person name="Mayjonade B."/>
            <person name="Satge C."/>
            <person name="Perez M."/>
            <person name="Cauet S."/>
            <person name="Marande W."/>
            <person name="Chantry-Darmon C."/>
            <person name="Lopez-Roques C."/>
            <person name="Bouchez O."/>
            <person name="Berard A."/>
            <person name="Debelle F."/>
            <person name="Munos S."/>
            <person name="Bendahmane A."/>
            <person name="Berges H."/>
            <person name="Niebel A."/>
            <person name="Buitink J."/>
            <person name="Frugier F."/>
            <person name="Benhamed M."/>
            <person name="Crespi M."/>
            <person name="Gouzy J."/>
            <person name="Gamas P."/>
        </authorList>
    </citation>
    <scope>NUCLEOTIDE SEQUENCE [LARGE SCALE GENOMIC DNA]</scope>
    <source>
        <strain evidence="4">cv. Jemalong A17</strain>
    </source>
</reference>
<feature type="region of interest" description="Disordered" evidence="1">
    <location>
        <begin position="1"/>
        <end position="26"/>
    </location>
</feature>
<evidence type="ECO:0000256" key="1">
    <source>
        <dbReference type="SAM" id="MobiDB-lite"/>
    </source>
</evidence>
<sequence length="100" mass="11547">MLSPTLTPLLPLRHHRPSIPKDPTIRPPHPLHLLRSSLVKPRNPRSDSQITKPNGINRFQKLINVTQTDEATVLLSPTILTFLMAIHFFLLIFNHRIHDR</sequence>
<protein>
    <recommendedName>
        <fullName evidence="5">Transmembrane protein</fullName>
    </recommendedName>
</protein>
<evidence type="ECO:0008006" key="5">
    <source>
        <dbReference type="Google" id="ProtNLM"/>
    </source>
</evidence>
<evidence type="ECO:0000313" key="3">
    <source>
        <dbReference type="EMBL" id="RHN58781.1"/>
    </source>
</evidence>
<feature type="compositionally biased region" description="Low complexity" evidence="1">
    <location>
        <begin position="1"/>
        <end position="11"/>
    </location>
</feature>
<name>A0A396I1Q6_MEDTR</name>
<dbReference type="Gramene" id="rna20725">
    <property type="protein sequence ID" value="RHN58781.1"/>
    <property type="gene ID" value="gene20725"/>
</dbReference>
<organism evidence="3 4">
    <name type="scientific">Medicago truncatula</name>
    <name type="common">Barrel medic</name>
    <name type="synonym">Medicago tribuloides</name>
    <dbReference type="NCBI Taxonomy" id="3880"/>
    <lineage>
        <taxon>Eukaryota</taxon>
        <taxon>Viridiplantae</taxon>
        <taxon>Streptophyta</taxon>
        <taxon>Embryophyta</taxon>
        <taxon>Tracheophyta</taxon>
        <taxon>Spermatophyta</taxon>
        <taxon>Magnoliopsida</taxon>
        <taxon>eudicotyledons</taxon>
        <taxon>Gunneridae</taxon>
        <taxon>Pentapetalae</taxon>
        <taxon>rosids</taxon>
        <taxon>fabids</taxon>
        <taxon>Fabales</taxon>
        <taxon>Fabaceae</taxon>
        <taxon>Papilionoideae</taxon>
        <taxon>50 kb inversion clade</taxon>
        <taxon>NPAAA clade</taxon>
        <taxon>Hologalegina</taxon>
        <taxon>IRL clade</taxon>
        <taxon>Trifolieae</taxon>
        <taxon>Medicago</taxon>
    </lineage>
</organism>
<dbReference type="AlphaFoldDB" id="A0A396I1Q6"/>
<keyword evidence="2" id="KW-1133">Transmembrane helix</keyword>
<gene>
    <name evidence="3" type="ORF">MtrunA17_Chr4g0006071</name>
</gene>
<comment type="caution">
    <text evidence="3">The sequence shown here is derived from an EMBL/GenBank/DDBJ whole genome shotgun (WGS) entry which is preliminary data.</text>
</comment>
<proteinExistence type="predicted"/>
<dbReference type="Proteomes" id="UP000265566">
    <property type="component" value="Chromosome 4"/>
</dbReference>
<keyword evidence="2" id="KW-0812">Transmembrane</keyword>
<evidence type="ECO:0000313" key="4">
    <source>
        <dbReference type="Proteomes" id="UP000265566"/>
    </source>
</evidence>
<feature type="transmembrane region" description="Helical" evidence="2">
    <location>
        <begin position="74"/>
        <end position="93"/>
    </location>
</feature>
<keyword evidence="2" id="KW-0472">Membrane</keyword>
<dbReference type="EMBL" id="PSQE01000004">
    <property type="protein sequence ID" value="RHN58781.1"/>
    <property type="molecule type" value="Genomic_DNA"/>
</dbReference>